<feature type="compositionally biased region" description="Basic residues" evidence="1">
    <location>
        <begin position="232"/>
        <end position="243"/>
    </location>
</feature>
<dbReference type="InterPro" id="IPR045323">
    <property type="entry name" value="CCDC34"/>
</dbReference>
<feature type="compositionally biased region" description="Basic and acidic residues" evidence="1">
    <location>
        <begin position="244"/>
        <end position="264"/>
    </location>
</feature>
<dbReference type="PANTHER" id="PTHR23247:SF2">
    <property type="entry name" value="COILED-COIL DOMAIN-CONTAINING PROTEIN 34"/>
    <property type="match status" value="1"/>
</dbReference>
<evidence type="ECO:0000259" key="2">
    <source>
        <dbReference type="Pfam" id="PF13904"/>
    </source>
</evidence>
<feature type="compositionally biased region" description="Basic and acidic residues" evidence="1">
    <location>
        <begin position="143"/>
        <end position="161"/>
    </location>
</feature>
<name>A0A3R7SYK5_PENVA</name>
<gene>
    <name evidence="3" type="ORF">C7M84_025173</name>
</gene>
<dbReference type="InterPro" id="IPR025259">
    <property type="entry name" value="CCDC34/181"/>
</dbReference>
<feature type="compositionally biased region" description="Polar residues" evidence="1">
    <location>
        <begin position="102"/>
        <end position="126"/>
    </location>
</feature>
<feature type="domain" description="Coiled-coil" evidence="2">
    <location>
        <begin position="191"/>
        <end position="329"/>
    </location>
</feature>
<feature type="region of interest" description="Disordered" evidence="1">
    <location>
        <begin position="49"/>
        <end position="279"/>
    </location>
</feature>
<reference evidence="3 4" key="1">
    <citation type="submission" date="2018-04" db="EMBL/GenBank/DDBJ databases">
        <authorList>
            <person name="Zhang X."/>
            <person name="Yuan J."/>
            <person name="Li F."/>
            <person name="Xiang J."/>
        </authorList>
    </citation>
    <scope>NUCLEOTIDE SEQUENCE [LARGE SCALE GENOMIC DNA]</scope>
    <source>
        <tissue evidence="3">Muscle</tissue>
    </source>
</reference>
<protein>
    <recommendedName>
        <fullName evidence="2">Coiled-coil domain-containing protein</fullName>
    </recommendedName>
</protein>
<dbReference type="Proteomes" id="UP000283509">
    <property type="component" value="Unassembled WGS sequence"/>
</dbReference>
<dbReference type="STRING" id="6689.A0A3R7SYK5"/>
<dbReference type="PANTHER" id="PTHR23247">
    <property type="entry name" value="NY-REN-41 ANTIGEN L15 -RELATED"/>
    <property type="match status" value="1"/>
</dbReference>
<dbReference type="EMBL" id="QCYY01000936">
    <property type="protein sequence ID" value="ROT81675.1"/>
    <property type="molecule type" value="Genomic_DNA"/>
</dbReference>
<feature type="compositionally biased region" description="Basic and acidic residues" evidence="1">
    <location>
        <begin position="206"/>
        <end position="231"/>
    </location>
</feature>
<feature type="region of interest" description="Disordered" evidence="1">
    <location>
        <begin position="311"/>
        <end position="332"/>
    </location>
</feature>
<accession>A0A3R7SYK5</accession>
<comment type="caution">
    <text evidence="3">The sequence shown here is derived from an EMBL/GenBank/DDBJ whole genome shotgun (WGS) entry which is preliminary data.</text>
</comment>
<proteinExistence type="predicted"/>
<feature type="compositionally biased region" description="Polar residues" evidence="1">
    <location>
        <begin position="166"/>
        <end position="180"/>
    </location>
</feature>
<keyword evidence="4" id="KW-1185">Reference proteome</keyword>
<evidence type="ECO:0000313" key="4">
    <source>
        <dbReference type="Proteomes" id="UP000283509"/>
    </source>
</evidence>
<sequence>MIDDFFDDFFDDKGTNASVKSVPENEILKKTNAKELSDIVNQTRKLALQVENKNSSSDKETTYSESFEEVDKDSESREKTTDSKSASSKTETSSENERTRTPDSTASHSKSQISAQTSSQRDSSVSPEELDSQKTGTYSIEEGELKDIAREKSEGSDRSLSDDETLPSSRSQDISVSTVTERPPRGLSRLKLRSQNEVTKWLQKKRKEEIQRRRERKRAEELKLEEEEKKTREKQKLKRRARAAYREWREMKDQEEEESKRRQQEEEEEWAKAQQRRLATSSQAYVSWLNSHPRFSRRYDSRAYSGGRVVTYYDRGRPSSPTMVNPVPWRRL</sequence>
<evidence type="ECO:0000256" key="1">
    <source>
        <dbReference type="SAM" id="MobiDB-lite"/>
    </source>
</evidence>
<organism evidence="3 4">
    <name type="scientific">Penaeus vannamei</name>
    <name type="common">Whiteleg shrimp</name>
    <name type="synonym">Litopenaeus vannamei</name>
    <dbReference type="NCBI Taxonomy" id="6689"/>
    <lineage>
        <taxon>Eukaryota</taxon>
        <taxon>Metazoa</taxon>
        <taxon>Ecdysozoa</taxon>
        <taxon>Arthropoda</taxon>
        <taxon>Crustacea</taxon>
        <taxon>Multicrustacea</taxon>
        <taxon>Malacostraca</taxon>
        <taxon>Eumalacostraca</taxon>
        <taxon>Eucarida</taxon>
        <taxon>Decapoda</taxon>
        <taxon>Dendrobranchiata</taxon>
        <taxon>Penaeoidea</taxon>
        <taxon>Penaeidae</taxon>
        <taxon>Penaeus</taxon>
    </lineage>
</organism>
<dbReference type="Pfam" id="PF13904">
    <property type="entry name" value="CCDC34"/>
    <property type="match status" value="1"/>
</dbReference>
<dbReference type="AlphaFoldDB" id="A0A3R7SYK5"/>
<dbReference type="OrthoDB" id="6379292at2759"/>
<evidence type="ECO:0000313" key="3">
    <source>
        <dbReference type="EMBL" id="ROT81675.1"/>
    </source>
</evidence>
<reference evidence="3 4" key="2">
    <citation type="submission" date="2019-01" db="EMBL/GenBank/DDBJ databases">
        <title>The decoding of complex shrimp genome reveals the adaptation for benthos swimmer, frequently molting mechanism and breeding impact on genome.</title>
        <authorList>
            <person name="Sun Y."/>
            <person name="Gao Y."/>
            <person name="Yu Y."/>
        </authorList>
    </citation>
    <scope>NUCLEOTIDE SEQUENCE [LARGE SCALE GENOMIC DNA]</scope>
    <source>
        <tissue evidence="3">Muscle</tissue>
    </source>
</reference>
<feature type="compositionally biased region" description="Basic and acidic residues" evidence="1">
    <location>
        <begin position="73"/>
        <end position="82"/>
    </location>
</feature>
<feature type="compositionally biased region" description="Low complexity" evidence="1">
    <location>
        <begin position="83"/>
        <end position="93"/>
    </location>
</feature>